<sequence>MAERTNREWEHFILVKISEVLSYNSSVDSQPTRLASVTNASDPRFPLTIDHTLLKQDATPEQIDVLCDEAIEYGFKSCCINGIYVKQVSERLKSGNSQTIACAVVGFPLGAGSAEAKAYEAQQAIKDGAREIDTVIPLGLLVSSPPQYTQIFNHLRTIISSVGQVPVKVIIETGLIPSPELKVAACVLAAEAGAAFVKTSTGFATGGGATKEDVRLMYNTVKYKGTVKVKASGGIRSFESCQNMFVAGAERIGTSSGTTLMKNSFVAAGTY</sequence>
<dbReference type="InterPro" id="IPR013785">
    <property type="entry name" value="Aldolase_TIM"/>
</dbReference>
<dbReference type="FunFam" id="3.20.20.70:FF:000044">
    <property type="entry name" value="Deoxyribose-phosphate aldolase"/>
    <property type="match status" value="1"/>
</dbReference>
<evidence type="ECO:0000256" key="5">
    <source>
        <dbReference type="ARBA" id="ARBA00023270"/>
    </source>
</evidence>
<evidence type="ECO:0000256" key="1">
    <source>
        <dbReference type="ARBA" id="ARBA00010936"/>
    </source>
</evidence>
<dbReference type="PANTHER" id="PTHR10889">
    <property type="entry name" value="DEOXYRIBOSE-PHOSPHATE ALDOLASE"/>
    <property type="match status" value="1"/>
</dbReference>
<dbReference type="InterPro" id="IPR002915">
    <property type="entry name" value="DeoC/FbaB/LacD_aldolase"/>
</dbReference>
<reference evidence="9" key="2">
    <citation type="submission" date="2015-01" db="EMBL/GenBank/DDBJ databases">
        <title>Evolutionary Origins and Diversification of the Mycorrhizal Mutualists.</title>
        <authorList>
            <consortium name="DOE Joint Genome Institute"/>
            <consortium name="Mycorrhizal Genomics Consortium"/>
            <person name="Kohler A."/>
            <person name="Kuo A."/>
            <person name="Nagy L.G."/>
            <person name="Floudas D."/>
            <person name="Copeland A."/>
            <person name="Barry K.W."/>
            <person name="Cichocki N."/>
            <person name="Veneault-Fourrey C."/>
            <person name="LaButti K."/>
            <person name="Lindquist E.A."/>
            <person name="Lipzen A."/>
            <person name="Lundell T."/>
            <person name="Morin E."/>
            <person name="Murat C."/>
            <person name="Riley R."/>
            <person name="Ohm R."/>
            <person name="Sun H."/>
            <person name="Tunlid A."/>
            <person name="Henrissat B."/>
            <person name="Grigoriev I.V."/>
            <person name="Hibbett D.S."/>
            <person name="Martin F."/>
        </authorList>
    </citation>
    <scope>NUCLEOTIDE SEQUENCE [LARGE SCALE GENOMIC DNA]</scope>
    <source>
        <strain evidence="9">h7</strain>
    </source>
</reference>
<evidence type="ECO:0000313" key="8">
    <source>
        <dbReference type="EMBL" id="KIM39536.1"/>
    </source>
</evidence>
<accession>A0A0C3C7G6</accession>
<keyword evidence="3" id="KW-0963">Cytoplasm</keyword>
<evidence type="ECO:0000256" key="6">
    <source>
        <dbReference type="ARBA" id="ARBA00032755"/>
    </source>
</evidence>
<dbReference type="Gene3D" id="3.20.20.70">
    <property type="entry name" value="Aldolase class I"/>
    <property type="match status" value="1"/>
</dbReference>
<dbReference type="NCBIfam" id="TIGR00126">
    <property type="entry name" value="deoC"/>
    <property type="match status" value="1"/>
</dbReference>
<protein>
    <recommendedName>
        <fullName evidence="2">deoxyribose-phosphate aldolase</fullName>
        <ecNumber evidence="2">4.1.2.4</ecNumber>
    </recommendedName>
    <alternativeName>
        <fullName evidence="6">2-deoxy-D-ribose 5-phosphate aldolase</fullName>
    </alternativeName>
</protein>
<dbReference type="STRING" id="686832.A0A0C3C7G6"/>
<dbReference type="GO" id="GO:0009264">
    <property type="term" value="P:deoxyribonucleotide catabolic process"/>
    <property type="evidence" value="ECO:0007669"/>
    <property type="project" value="InterPro"/>
</dbReference>
<proteinExistence type="inferred from homology"/>
<dbReference type="HOGENOM" id="CLU_053595_0_1_1"/>
<keyword evidence="5" id="KW-0704">Schiff base</keyword>
<dbReference type="GO" id="GO:0005737">
    <property type="term" value="C:cytoplasm"/>
    <property type="evidence" value="ECO:0007669"/>
    <property type="project" value="InterPro"/>
</dbReference>
<keyword evidence="4" id="KW-0456">Lyase</keyword>
<dbReference type="SMART" id="SM01133">
    <property type="entry name" value="DeoC"/>
    <property type="match status" value="1"/>
</dbReference>
<dbReference type="InterPro" id="IPR028581">
    <property type="entry name" value="DeoC_typeI"/>
</dbReference>
<evidence type="ECO:0000256" key="4">
    <source>
        <dbReference type="ARBA" id="ARBA00023239"/>
    </source>
</evidence>
<reference evidence="8 9" key="1">
    <citation type="submission" date="2014-04" db="EMBL/GenBank/DDBJ databases">
        <authorList>
            <consortium name="DOE Joint Genome Institute"/>
            <person name="Kuo A."/>
            <person name="Gay G."/>
            <person name="Dore J."/>
            <person name="Kohler A."/>
            <person name="Nagy L.G."/>
            <person name="Floudas D."/>
            <person name="Copeland A."/>
            <person name="Barry K.W."/>
            <person name="Cichocki N."/>
            <person name="Veneault-Fourrey C."/>
            <person name="LaButti K."/>
            <person name="Lindquist E.A."/>
            <person name="Lipzen A."/>
            <person name="Lundell T."/>
            <person name="Morin E."/>
            <person name="Murat C."/>
            <person name="Sun H."/>
            <person name="Tunlid A."/>
            <person name="Henrissat B."/>
            <person name="Grigoriev I.V."/>
            <person name="Hibbett D.S."/>
            <person name="Martin F."/>
            <person name="Nordberg H.P."/>
            <person name="Cantor M.N."/>
            <person name="Hua S.X."/>
        </authorList>
    </citation>
    <scope>NUCLEOTIDE SEQUENCE [LARGE SCALE GENOMIC DNA]</scope>
    <source>
        <strain evidence="9">h7</strain>
    </source>
</reference>
<dbReference type="GO" id="GO:0046386">
    <property type="term" value="P:deoxyribose phosphate catabolic process"/>
    <property type="evidence" value="ECO:0007669"/>
    <property type="project" value="UniProtKB-UniPathway"/>
</dbReference>
<comment type="similarity">
    <text evidence="1">Belongs to the DeoC/FbaB aldolase family. DeoC type 1 subfamily.</text>
</comment>
<evidence type="ECO:0000313" key="9">
    <source>
        <dbReference type="Proteomes" id="UP000053424"/>
    </source>
</evidence>
<evidence type="ECO:0000256" key="7">
    <source>
        <dbReference type="ARBA" id="ARBA00048791"/>
    </source>
</evidence>
<dbReference type="PANTHER" id="PTHR10889:SF1">
    <property type="entry name" value="DEOXYRIBOSE-PHOSPHATE ALDOLASE"/>
    <property type="match status" value="1"/>
</dbReference>
<dbReference type="InterPro" id="IPR011343">
    <property type="entry name" value="DeoC"/>
</dbReference>
<dbReference type="OrthoDB" id="70823at2759"/>
<name>A0A0C3C7G6_HEBCY</name>
<comment type="catalytic activity">
    <reaction evidence="7">
        <text>2-deoxy-D-ribose 5-phosphate = D-glyceraldehyde 3-phosphate + acetaldehyde</text>
        <dbReference type="Rhea" id="RHEA:12821"/>
        <dbReference type="ChEBI" id="CHEBI:15343"/>
        <dbReference type="ChEBI" id="CHEBI:59776"/>
        <dbReference type="ChEBI" id="CHEBI:62877"/>
        <dbReference type="EC" id="4.1.2.4"/>
    </reaction>
</comment>
<dbReference type="GO" id="GO:0016052">
    <property type="term" value="P:carbohydrate catabolic process"/>
    <property type="evidence" value="ECO:0007669"/>
    <property type="project" value="TreeGrafter"/>
</dbReference>
<gene>
    <name evidence="8" type="ORF">M413DRAFT_447018</name>
</gene>
<dbReference type="Pfam" id="PF01791">
    <property type="entry name" value="DeoC"/>
    <property type="match status" value="1"/>
</dbReference>
<dbReference type="AlphaFoldDB" id="A0A0C3C7G6"/>
<dbReference type="UniPathway" id="UPA00002">
    <property type="reaction ID" value="UER00468"/>
</dbReference>
<dbReference type="EMBL" id="KN831785">
    <property type="protein sequence ID" value="KIM39536.1"/>
    <property type="molecule type" value="Genomic_DNA"/>
</dbReference>
<evidence type="ECO:0000256" key="2">
    <source>
        <dbReference type="ARBA" id="ARBA00012515"/>
    </source>
</evidence>
<dbReference type="SUPFAM" id="SSF51569">
    <property type="entry name" value="Aldolase"/>
    <property type="match status" value="1"/>
</dbReference>
<dbReference type="Proteomes" id="UP000053424">
    <property type="component" value="Unassembled WGS sequence"/>
</dbReference>
<evidence type="ECO:0000256" key="3">
    <source>
        <dbReference type="ARBA" id="ARBA00022490"/>
    </source>
</evidence>
<dbReference type="GO" id="GO:0004139">
    <property type="term" value="F:deoxyribose-phosphate aldolase activity"/>
    <property type="evidence" value="ECO:0007669"/>
    <property type="project" value="UniProtKB-EC"/>
</dbReference>
<dbReference type="HAMAP" id="MF_00114">
    <property type="entry name" value="DeoC_type1"/>
    <property type="match status" value="1"/>
</dbReference>
<dbReference type="CDD" id="cd00959">
    <property type="entry name" value="DeoC"/>
    <property type="match status" value="1"/>
</dbReference>
<organism evidence="8 9">
    <name type="scientific">Hebeloma cylindrosporum</name>
    <dbReference type="NCBI Taxonomy" id="76867"/>
    <lineage>
        <taxon>Eukaryota</taxon>
        <taxon>Fungi</taxon>
        <taxon>Dikarya</taxon>
        <taxon>Basidiomycota</taxon>
        <taxon>Agaricomycotina</taxon>
        <taxon>Agaricomycetes</taxon>
        <taxon>Agaricomycetidae</taxon>
        <taxon>Agaricales</taxon>
        <taxon>Agaricineae</taxon>
        <taxon>Hymenogastraceae</taxon>
        <taxon>Hebeloma</taxon>
    </lineage>
</organism>
<dbReference type="EC" id="4.1.2.4" evidence="2"/>
<keyword evidence="9" id="KW-1185">Reference proteome</keyword>